<evidence type="ECO:0008006" key="3">
    <source>
        <dbReference type="Google" id="ProtNLM"/>
    </source>
</evidence>
<dbReference type="EMBL" id="JAWDJX010000028">
    <property type="protein sequence ID" value="KAK3050960.1"/>
    <property type="molecule type" value="Genomic_DNA"/>
</dbReference>
<organism evidence="1 2">
    <name type="scientific">Extremus antarcticus</name>
    <dbReference type="NCBI Taxonomy" id="702011"/>
    <lineage>
        <taxon>Eukaryota</taxon>
        <taxon>Fungi</taxon>
        <taxon>Dikarya</taxon>
        <taxon>Ascomycota</taxon>
        <taxon>Pezizomycotina</taxon>
        <taxon>Dothideomycetes</taxon>
        <taxon>Dothideomycetidae</taxon>
        <taxon>Mycosphaerellales</taxon>
        <taxon>Extremaceae</taxon>
        <taxon>Extremus</taxon>
    </lineage>
</organism>
<gene>
    <name evidence="1" type="ORF">LTR09_007709</name>
</gene>
<proteinExistence type="predicted"/>
<dbReference type="Proteomes" id="UP001271007">
    <property type="component" value="Unassembled WGS sequence"/>
</dbReference>
<protein>
    <recommendedName>
        <fullName evidence="3">Heterokaryon incompatibility domain-containing protein</fullName>
    </recommendedName>
</protein>
<dbReference type="PANTHER" id="PTHR10622">
    <property type="entry name" value="HET DOMAIN-CONTAINING PROTEIN"/>
    <property type="match status" value="1"/>
</dbReference>
<evidence type="ECO:0000313" key="1">
    <source>
        <dbReference type="EMBL" id="KAK3050960.1"/>
    </source>
</evidence>
<keyword evidence="2" id="KW-1185">Reference proteome</keyword>
<name>A0AAJ0DIP4_9PEZI</name>
<comment type="caution">
    <text evidence="1">The sequence shown here is derived from an EMBL/GenBank/DDBJ whole genome shotgun (WGS) entry which is preliminary data.</text>
</comment>
<dbReference type="PANTHER" id="PTHR10622:SF12">
    <property type="entry name" value="HET DOMAIN-CONTAINING PROTEIN"/>
    <property type="match status" value="1"/>
</dbReference>
<sequence length="200" mass="23296">MRQLNTSTVILEEFYENTVPKYAILSHTWEDEEVSYQDMKDAITDVQSTKDKKGFQKIDGACVLARKGGFRHIWIDTFYLSDVANRETAPFVTTAWLTRDVDRHGLYNGPARRYSRWFTRGCKLQELLAPQLIEFYDERWDLIGMRSKLIDRLAFITMIDAAVLSDSRVVSEMSIATRMFWAARRETTRLEDQAYSLLGT</sequence>
<dbReference type="AlphaFoldDB" id="A0AAJ0DIP4"/>
<reference evidence="1" key="1">
    <citation type="submission" date="2023-04" db="EMBL/GenBank/DDBJ databases">
        <title>Black Yeasts Isolated from many extreme environments.</title>
        <authorList>
            <person name="Coleine C."/>
            <person name="Stajich J.E."/>
            <person name="Selbmann L."/>
        </authorList>
    </citation>
    <scope>NUCLEOTIDE SEQUENCE</scope>
    <source>
        <strain evidence="1">CCFEE 5312</strain>
    </source>
</reference>
<evidence type="ECO:0000313" key="2">
    <source>
        <dbReference type="Proteomes" id="UP001271007"/>
    </source>
</evidence>
<accession>A0AAJ0DIP4</accession>